<protein>
    <submittedName>
        <fullName evidence="1">Uncharacterized protein</fullName>
    </submittedName>
</protein>
<reference evidence="1" key="1">
    <citation type="submission" date="2024-09" db="EMBL/GenBank/DDBJ databases">
        <title>Black Yeasts Isolated from many extreme environments.</title>
        <authorList>
            <person name="Coleine C."/>
            <person name="Stajich J.E."/>
            <person name="Selbmann L."/>
        </authorList>
    </citation>
    <scope>NUCLEOTIDE SEQUENCE</scope>
    <source>
        <strain evidence="1">CCFEE 5737</strain>
    </source>
</reference>
<accession>A0ACC3CY43</accession>
<gene>
    <name evidence="1" type="ORF">LTS18_011775</name>
</gene>
<evidence type="ECO:0000313" key="1">
    <source>
        <dbReference type="EMBL" id="KAK3055744.1"/>
    </source>
</evidence>
<comment type="caution">
    <text evidence="1">The sequence shown here is derived from an EMBL/GenBank/DDBJ whole genome shotgun (WGS) entry which is preliminary data.</text>
</comment>
<keyword evidence="2" id="KW-1185">Reference proteome</keyword>
<sequence length="541" mass="61625">MSRKAVKFILDILDEQKKTGSGNLSGRGDETPRSPSVLSPDGLDETEIQDRIQQLLADGRNYVNANDSAETQAHEPEKPSDSAGEDISTDYTPQNTYHARLIAPQIQLQSDMNKQQAALIAAKGIQLKVIQIMDKDRVEDDVSGLVQRRFTAVLENMQIFVTSSKDFAKQPLHMYSGHPYGSSSKNSLWPPWVPVEAMFDFDMDPVGFDRVVERTSATMRYDKYNTLRLKYNEDVSGGKGSKTRDPEESRMDHLWVDFPALRAKCDSAQYYALYIIVQNLLLYSEPLEKTRSERLEKIMLASDFSDLTGIPEMVTSLQERIQQLQEIKRHYQVEERNLDRRDWKERIILEQDITVCEDELFFIMKAITKSQQKYEADQASGLLRWYIKAAEIAWHLIGNGSEPLAEFQLRGASYDRTDNSDGSTAHTMEIGRIYGLNLLPNAIYPDMIAPFTDDERPFTANEDNKMFHVEWLMLEAIAGIPVMDRFEINLFPLKVQLEHQIGSLIFHYVFPAAGEKGGVDSPFIAHKQKLPTAHEADEADD</sequence>
<proteinExistence type="predicted"/>
<dbReference type="EMBL" id="JAWDJW010009789">
    <property type="protein sequence ID" value="KAK3055744.1"/>
    <property type="molecule type" value="Genomic_DNA"/>
</dbReference>
<feature type="non-terminal residue" evidence="1">
    <location>
        <position position="541"/>
    </location>
</feature>
<dbReference type="Proteomes" id="UP001186974">
    <property type="component" value="Unassembled WGS sequence"/>
</dbReference>
<name>A0ACC3CY43_9PEZI</name>
<organism evidence="1 2">
    <name type="scientific">Coniosporium uncinatum</name>
    <dbReference type="NCBI Taxonomy" id="93489"/>
    <lineage>
        <taxon>Eukaryota</taxon>
        <taxon>Fungi</taxon>
        <taxon>Dikarya</taxon>
        <taxon>Ascomycota</taxon>
        <taxon>Pezizomycotina</taxon>
        <taxon>Dothideomycetes</taxon>
        <taxon>Dothideomycetes incertae sedis</taxon>
        <taxon>Coniosporium</taxon>
    </lineage>
</organism>
<evidence type="ECO:0000313" key="2">
    <source>
        <dbReference type="Proteomes" id="UP001186974"/>
    </source>
</evidence>